<dbReference type="AlphaFoldDB" id="A0A7J4JUT4"/>
<evidence type="ECO:0000313" key="2">
    <source>
        <dbReference type="EMBL" id="HIH33203.1"/>
    </source>
</evidence>
<dbReference type="Proteomes" id="UP000527315">
    <property type="component" value="Unassembled WGS sequence"/>
</dbReference>
<comment type="caution">
    <text evidence="1">The sequence shown here is derived from an EMBL/GenBank/DDBJ whole genome shotgun (WGS) entry which is preliminary data.</text>
</comment>
<protein>
    <submittedName>
        <fullName evidence="1">Uncharacterized protein</fullName>
    </submittedName>
</protein>
<evidence type="ECO:0000313" key="4">
    <source>
        <dbReference type="Proteomes" id="UP000590964"/>
    </source>
</evidence>
<proteinExistence type="predicted"/>
<reference evidence="3" key="3">
    <citation type="submission" date="2021-05" db="EMBL/GenBank/DDBJ databases">
        <title>Protein family content uncovers lineage relationships and bacterial pathway maintenance mechanisms in DPANN archaea.</title>
        <authorList>
            <person name="Castelle C.J."/>
            <person name="Meheust R."/>
            <person name="Jaffe A.L."/>
            <person name="Seitz K."/>
            <person name="Gong X."/>
            <person name="Baker B.J."/>
            <person name="Banfield J.F."/>
        </authorList>
    </citation>
    <scope>NUCLEOTIDE SEQUENCE</scope>
    <source>
        <strain evidence="3">RIFCSPLOWO2_01_FULL_43_13</strain>
    </source>
</reference>
<dbReference type="EMBL" id="JAGVWB010000039">
    <property type="protein sequence ID" value="MBS3058783.1"/>
    <property type="molecule type" value="Genomic_DNA"/>
</dbReference>
<evidence type="ECO:0000313" key="3">
    <source>
        <dbReference type="EMBL" id="MBS3058783.1"/>
    </source>
</evidence>
<evidence type="ECO:0000313" key="1">
    <source>
        <dbReference type="EMBL" id="HIH21478.1"/>
    </source>
</evidence>
<reference evidence="3" key="2">
    <citation type="submission" date="2021-03" db="EMBL/GenBank/DDBJ databases">
        <authorList>
            <person name="Jaffe A."/>
        </authorList>
    </citation>
    <scope>NUCLEOTIDE SEQUENCE</scope>
    <source>
        <strain evidence="3">RIFCSPLOWO2_01_FULL_43_13</strain>
    </source>
</reference>
<sequence length="133" mass="15682">MPFKERSRVLPDNIHEWRGVHWPLLKRMYSEKKGGALIKLQRFNKVVATFKSLKKQGRLSQERLGNQARAIELIASELTDEAIQRLEEDARAKGIEPKDLESWNMHYLKCMRHLWPKIPSELRHEIVRQSKTG</sequence>
<dbReference type="EMBL" id="DUFW01000032">
    <property type="protein sequence ID" value="HIH21478.1"/>
    <property type="molecule type" value="Genomic_DNA"/>
</dbReference>
<accession>A0A7J4JUT4</accession>
<gene>
    <name evidence="1" type="ORF">HA222_02320</name>
    <name evidence="2" type="ORF">HA227_03030</name>
    <name evidence="3" type="ORF">J4478_05280</name>
</gene>
<dbReference type="EMBL" id="DUFJ01000068">
    <property type="protein sequence ID" value="HIH33203.1"/>
    <property type="molecule type" value="Genomic_DNA"/>
</dbReference>
<dbReference type="Proteomes" id="UP000680185">
    <property type="component" value="Unassembled WGS sequence"/>
</dbReference>
<dbReference type="Proteomes" id="UP000590964">
    <property type="component" value="Unassembled WGS sequence"/>
</dbReference>
<name>A0A7J4JUT4_9ARCH</name>
<organism evidence="1 4">
    <name type="scientific">Candidatus Iainarchaeum sp</name>
    <dbReference type="NCBI Taxonomy" id="3101447"/>
    <lineage>
        <taxon>Archaea</taxon>
        <taxon>Candidatus Iainarchaeota</taxon>
        <taxon>Candidatus Iainarchaeia</taxon>
        <taxon>Candidatus Iainarchaeales</taxon>
        <taxon>Candidatus Iainarchaeaceae</taxon>
        <taxon>Candidatus Iainarchaeum</taxon>
    </lineage>
</organism>
<reference evidence="1" key="1">
    <citation type="journal article" date="2020" name="bioRxiv">
        <title>A rank-normalized archaeal taxonomy based on genome phylogeny resolves widespread incomplete and uneven classifications.</title>
        <authorList>
            <person name="Rinke C."/>
            <person name="Chuvochina M."/>
            <person name="Mussig A.J."/>
            <person name="Chaumeil P.-A."/>
            <person name="Waite D.W."/>
            <person name="Whitman W.B."/>
            <person name="Parks D.H."/>
            <person name="Hugenholtz P."/>
        </authorList>
    </citation>
    <scope>NUCLEOTIDE SEQUENCE</scope>
    <source>
        <strain evidence="2">UBA10036</strain>
        <strain evidence="1">UBA10191</strain>
    </source>
</reference>